<gene>
    <name evidence="6" type="primary">PAPSS1_2</name>
    <name evidence="6" type="ORF">AMECASPLE_032307</name>
</gene>
<comment type="caution">
    <text evidence="6">The sequence shown here is derived from an EMBL/GenBank/DDBJ whole genome shotgun (WGS) entry which is preliminary data.</text>
</comment>
<dbReference type="PANTHER" id="PTHR11055:SF16">
    <property type="entry name" value="BIFUNCTIONAL 3'-PHOSPHOADENOSINE 5'-PHOSPHOSULFATE SYNTHASE 2"/>
    <property type="match status" value="1"/>
</dbReference>
<accession>A0ABV0ZFB4</accession>
<evidence type="ECO:0000313" key="6">
    <source>
        <dbReference type="EMBL" id="MEQ2304933.1"/>
    </source>
</evidence>
<evidence type="ECO:0000256" key="1">
    <source>
        <dbReference type="ARBA" id="ARBA00004678"/>
    </source>
</evidence>
<evidence type="ECO:0000256" key="2">
    <source>
        <dbReference type="ARBA" id="ARBA00022679"/>
    </source>
</evidence>
<keyword evidence="3" id="KW-0547">Nucleotide-binding</keyword>
<keyword evidence="4" id="KW-0067">ATP-binding</keyword>
<dbReference type="PANTHER" id="PTHR11055">
    <property type="entry name" value="BIFUNCTIONAL 3'-PHOSPHOADENOSINE 5'-PHOSPHOSULFATE SYNTHASE"/>
    <property type="match status" value="1"/>
</dbReference>
<evidence type="ECO:0000313" key="7">
    <source>
        <dbReference type="Proteomes" id="UP001469553"/>
    </source>
</evidence>
<dbReference type="Pfam" id="PF14306">
    <property type="entry name" value="PUA_2"/>
    <property type="match status" value="1"/>
</dbReference>
<keyword evidence="2" id="KW-0808">Transferase</keyword>
<sequence length="146" mass="16282">MEEVNELFVPENKLNLALADASALPTISITKLDLEWVQVLAEGWASPLKGFMRERELLQVLHFGSLLDGGAINMSIPIVLPVSTETKQDLEGCAAIALEYQGSCVAILRNPEFYAHRKEERCARQFGTTCPQHPYIKVLLVVQFVK</sequence>
<proteinExistence type="predicted"/>
<dbReference type="SUPFAM" id="SSF88697">
    <property type="entry name" value="PUA domain-like"/>
    <property type="match status" value="1"/>
</dbReference>
<protein>
    <submittedName>
        <fullName evidence="6">Bifunctional 3'-phosphoadenosine 5'-phosphosulfate synthase 1</fullName>
    </submittedName>
</protein>
<keyword evidence="7" id="KW-1185">Reference proteome</keyword>
<evidence type="ECO:0000256" key="3">
    <source>
        <dbReference type="ARBA" id="ARBA00022741"/>
    </source>
</evidence>
<dbReference type="EMBL" id="JAHRIP010060594">
    <property type="protein sequence ID" value="MEQ2304933.1"/>
    <property type="molecule type" value="Genomic_DNA"/>
</dbReference>
<dbReference type="InterPro" id="IPR025980">
    <property type="entry name" value="ATP-Sase_PUA-like_dom"/>
</dbReference>
<evidence type="ECO:0000256" key="4">
    <source>
        <dbReference type="ARBA" id="ARBA00022840"/>
    </source>
</evidence>
<reference evidence="6 7" key="1">
    <citation type="submission" date="2021-06" db="EMBL/GenBank/DDBJ databases">
        <authorList>
            <person name="Palmer J.M."/>
        </authorList>
    </citation>
    <scope>NUCLEOTIDE SEQUENCE [LARGE SCALE GENOMIC DNA]</scope>
    <source>
        <strain evidence="6 7">AS_MEX2019</strain>
        <tissue evidence="6">Muscle</tissue>
    </source>
</reference>
<organism evidence="6 7">
    <name type="scientific">Ameca splendens</name>
    <dbReference type="NCBI Taxonomy" id="208324"/>
    <lineage>
        <taxon>Eukaryota</taxon>
        <taxon>Metazoa</taxon>
        <taxon>Chordata</taxon>
        <taxon>Craniata</taxon>
        <taxon>Vertebrata</taxon>
        <taxon>Euteleostomi</taxon>
        <taxon>Actinopterygii</taxon>
        <taxon>Neopterygii</taxon>
        <taxon>Teleostei</taxon>
        <taxon>Neoteleostei</taxon>
        <taxon>Acanthomorphata</taxon>
        <taxon>Ovalentaria</taxon>
        <taxon>Atherinomorphae</taxon>
        <taxon>Cyprinodontiformes</taxon>
        <taxon>Goodeidae</taxon>
        <taxon>Ameca</taxon>
    </lineage>
</organism>
<dbReference type="InterPro" id="IPR015947">
    <property type="entry name" value="PUA-like_sf"/>
</dbReference>
<feature type="domain" description="ATP-sulfurylase PUA-like" evidence="5">
    <location>
        <begin position="3"/>
        <end position="140"/>
    </location>
</feature>
<name>A0ABV0ZFB4_9TELE</name>
<comment type="pathway">
    <text evidence="1">Sulfur metabolism.</text>
</comment>
<dbReference type="Gene3D" id="3.10.400.10">
    <property type="entry name" value="Sulfate adenylyltransferase"/>
    <property type="match status" value="1"/>
</dbReference>
<dbReference type="Proteomes" id="UP001469553">
    <property type="component" value="Unassembled WGS sequence"/>
</dbReference>
<evidence type="ECO:0000259" key="5">
    <source>
        <dbReference type="Pfam" id="PF14306"/>
    </source>
</evidence>